<evidence type="ECO:0000313" key="2">
    <source>
        <dbReference type="EMBL" id="CUV26763.1"/>
    </source>
</evidence>
<reference evidence="2" key="1">
    <citation type="submission" date="2015-10" db="EMBL/GenBank/DDBJ databases">
        <authorList>
            <person name="Gilbert D.G."/>
        </authorList>
    </citation>
    <scope>NUCLEOTIDE SEQUENCE</scope>
    <source>
        <strain evidence="2">Phyl III-seqv23</strain>
    </source>
</reference>
<feature type="region of interest" description="Disordered" evidence="1">
    <location>
        <begin position="1"/>
        <end position="25"/>
    </location>
</feature>
<protein>
    <submittedName>
        <fullName evidence="2">Type III effector protein (Part 1)</fullName>
    </submittedName>
</protein>
<dbReference type="EMBL" id="LN899823">
    <property type="protein sequence ID" value="CUV26763.1"/>
    <property type="molecule type" value="Genomic_DNA"/>
</dbReference>
<dbReference type="EMBL" id="LN899826">
    <property type="protein sequence ID" value="CUV42939.1"/>
    <property type="molecule type" value="Genomic_DNA"/>
</dbReference>
<dbReference type="EMBL" id="LN899822">
    <property type="protein sequence ID" value="CUV64162.1"/>
    <property type="molecule type" value="Genomic_DNA"/>
</dbReference>
<evidence type="ECO:0000313" key="3">
    <source>
        <dbReference type="EMBL" id="CUV37445.1"/>
    </source>
</evidence>
<name>A0A0S4UWT7_RALSL</name>
<dbReference type="EMBL" id="LN899825">
    <property type="protein sequence ID" value="CUV37445.1"/>
    <property type="molecule type" value="Genomic_DNA"/>
</dbReference>
<evidence type="ECO:0000313" key="4">
    <source>
        <dbReference type="EMBL" id="CUV42939.1"/>
    </source>
</evidence>
<accession>A0A0S4UWT7</accession>
<dbReference type="EMBL" id="LN899827">
    <property type="protein sequence ID" value="CUV47967.1"/>
    <property type="molecule type" value="Genomic_DNA"/>
</dbReference>
<proteinExistence type="predicted"/>
<evidence type="ECO:0000313" key="5">
    <source>
        <dbReference type="EMBL" id="CUV47967.1"/>
    </source>
</evidence>
<evidence type="ECO:0000256" key="1">
    <source>
        <dbReference type="SAM" id="MobiDB-lite"/>
    </source>
</evidence>
<organism evidence="2">
    <name type="scientific">Ralstonia solanacearum</name>
    <name type="common">Pseudomonas solanacearum</name>
    <dbReference type="NCBI Taxonomy" id="305"/>
    <lineage>
        <taxon>Bacteria</taxon>
        <taxon>Pseudomonadati</taxon>
        <taxon>Pseudomonadota</taxon>
        <taxon>Betaproteobacteria</taxon>
        <taxon>Burkholderiales</taxon>
        <taxon>Burkholderiaceae</taxon>
        <taxon>Ralstonia</taxon>
        <taxon>Ralstonia solanacearum species complex</taxon>
    </lineage>
</organism>
<sequence length="25" mass="2794">MGDRFRPGPLPEQKELIGPKIGRSD</sequence>
<dbReference type="AlphaFoldDB" id="A0A0S4UWT7"/>
<gene>
    <name evidence="6" type="ORF">RD1301_v1_5080001</name>
    <name evidence="2" type="ORF">RUN1744_v1_2700001</name>
    <name evidence="3" type="ORF">TD1301_v1_3450001</name>
    <name evidence="4" type="ORF">TF3108_v1_1800001</name>
    <name evidence="5" type="ORF">TO10_v1_1330003</name>
</gene>
<evidence type="ECO:0000313" key="6">
    <source>
        <dbReference type="EMBL" id="CUV64162.1"/>
    </source>
</evidence>